<reference evidence="4 5" key="1">
    <citation type="submission" date="2024-04" db="EMBL/GenBank/DDBJ databases">
        <title>Arthrobacter sp. from Plains bison fecal sample.</title>
        <authorList>
            <person name="Ruzzini A."/>
        </authorList>
    </citation>
    <scope>NUCLEOTIDE SEQUENCE [LARGE SCALE GENOMIC DNA]</scope>
    <source>
        <strain evidence="4 5">EINP1</strain>
    </source>
</reference>
<dbReference type="EMBL" id="CP151657">
    <property type="protein sequence ID" value="WZP15777.1"/>
    <property type="molecule type" value="Genomic_DNA"/>
</dbReference>
<gene>
    <name evidence="4" type="ORF">AAE021_16765</name>
</gene>
<evidence type="ECO:0000256" key="2">
    <source>
        <dbReference type="ARBA" id="ARBA00022723"/>
    </source>
</evidence>
<dbReference type="SUPFAM" id="SSF56529">
    <property type="entry name" value="FAH"/>
    <property type="match status" value="1"/>
</dbReference>
<keyword evidence="5" id="KW-1185">Reference proteome</keyword>
<keyword evidence="4" id="KW-0378">Hydrolase</keyword>
<dbReference type="PANTHER" id="PTHR42796:SF4">
    <property type="entry name" value="FUMARYLACETOACETATE HYDROLASE DOMAIN-CONTAINING PROTEIN 2A"/>
    <property type="match status" value="1"/>
</dbReference>
<sequence length="294" mass="31190">MNSRILELCSIHEATSTFEHPQEAAAAVHPERGVALVRNLLPGFTGDLLAVLTGDLLDDLEEAAGKADDGVFTDPASVTFGAPYRHPRMLWGIGLNYVEHASDLSEAVPDEPASFIKGDHTVIGPGEAIPIPEQSNRTTAEAEVGVVIGRYCRNVEPDDALSYAAGLVPVLDQTAEDILERNPRFLTRSKNFPGFFSFGPRIVPLGTAVGDGSLGDMVVSTVINGEVLCTNSVSHMRYDPAFLISFHSKVMPLYPGDIISTGTPGAIRIQPGDTAECRVSGLPALSNPVTGSAQ</sequence>
<dbReference type="InterPro" id="IPR051121">
    <property type="entry name" value="FAH"/>
</dbReference>
<dbReference type="PANTHER" id="PTHR42796">
    <property type="entry name" value="FUMARYLACETOACETATE HYDROLASE DOMAIN-CONTAINING PROTEIN 2A-RELATED"/>
    <property type="match status" value="1"/>
</dbReference>
<dbReference type="Proteomes" id="UP001448858">
    <property type="component" value="Chromosome"/>
</dbReference>
<protein>
    <submittedName>
        <fullName evidence="4">Fumarylacetoacetate hydrolase family protein</fullName>
    </submittedName>
</protein>
<evidence type="ECO:0000256" key="1">
    <source>
        <dbReference type="ARBA" id="ARBA00010211"/>
    </source>
</evidence>
<accession>A0ABZ2ZVB0</accession>
<evidence type="ECO:0000313" key="5">
    <source>
        <dbReference type="Proteomes" id="UP001448858"/>
    </source>
</evidence>
<feature type="domain" description="Fumarylacetoacetase-like C-terminal" evidence="3">
    <location>
        <begin position="91"/>
        <end position="289"/>
    </location>
</feature>
<dbReference type="InterPro" id="IPR036663">
    <property type="entry name" value="Fumarylacetoacetase_C_sf"/>
</dbReference>
<dbReference type="Pfam" id="PF01557">
    <property type="entry name" value="FAA_hydrolase"/>
    <property type="match status" value="1"/>
</dbReference>
<dbReference type="InterPro" id="IPR011234">
    <property type="entry name" value="Fumarylacetoacetase-like_C"/>
</dbReference>
<proteinExistence type="inferred from homology"/>
<evidence type="ECO:0000259" key="3">
    <source>
        <dbReference type="Pfam" id="PF01557"/>
    </source>
</evidence>
<name>A0ABZ2ZVB0_9MICC</name>
<dbReference type="GO" id="GO:0016787">
    <property type="term" value="F:hydrolase activity"/>
    <property type="evidence" value="ECO:0007669"/>
    <property type="project" value="UniProtKB-KW"/>
</dbReference>
<dbReference type="Gene3D" id="3.90.850.10">
    <property type="entry name" value="Fumarylacetoacetase-like, C-terminal domain"/>
    <property type="match status" value="1"/>
</dbReference>
<comment type="similarity">
    <text evidence="1">Belongs to the FAH family.</text>
</comment>
<dbReference type="RefSeq" id="WP_342023428.1">
    <property type="nucleotide sequence ID" value="NZ_CP151657.1"/>
</dbReference>
<keyword evidence="2" id="KW-0479">Metal-binding</keyword>
<organism evidence="4 5">
    <name type="scientific">Arthrobacter citreus</name>
    <dbReference type="NCBI Taxonomy" id="1670"/>
    <lineage>
        <taxon>Bacteria</taxon>
        <taxon>Bacillati</taxon>
        <taxon>Actinomycetota</taxon>
        <taxon>Actinomycetes</taxon>
        <taxon>Micrococcales</taxon>
        <taxon>Micrococcaceae</taxon>
        <taxon>Arthrobacter</taxon>
    </lineage>
</organism>
<evidence type="ECO:0000313" key="4">
    <source>
        <dbReference type="EMBL" id="WZP15777.1"/>
    </source>
</evidence>